<organism evidence="1 2">
    <name type="scientific">Dictyobacter kobayashii</name>
    <dbReference type="NCBI Taxonomy" id="2014872"/>
    <lineage>
        <taxon>Bacteria</taxon>
        <taxon>Bacillati</taxon>
        <taxon>Chloroflexota</taxon>
        <taxon>Ktedonobacteria</taxon>
        <taxon>Ktedonobacterales</taxon>
        <taxon>Dictyobacteraceae</taxon>
        <taxon>Dictyobacter</taxon>
    </lineage>
</organism>
<evidence type="ECO:0000313" key="1">
    <source>
        <dbReference type="EMBL" id="GCE20607.1"/>
    </source>
</evidence>
<accession>A0A402AN82</accession>
<dbReference type="Proteomes" id="UP000287188">
    <property type="component" value="Unassembled WGS sequence"/>
</dbReference>
<protein>
    <submittedName>
        <fullName evidence="1">Uncharacterized protein</fullName>
    </submittedName>
</protein>
<name>A0A402AN82_9CHLR</name>
<sequence>MQILSFAAYGGGLGVWSVWGAVAAAPIHSTPERMDLLSLARDLWTNRKKLRVCGAQGVILQWCKKNVRARLRPPENEMLPIAMMDKTHYEICEKERKKNVVHGVN</sequence>
<gene>
    <name evidence="1" type="ORF">KDK_44070</name>
</gene>
<dbReference type="EMBL" id="BIFS01000001">
    <property type="protein sequence ID" value="GCE20607.1"/>
    <property type="molecule type" value="Genomic_DNA"/>
</dbReference>
<evidence type="ECO:0000313" key="2">
    <source>
        <dbReference type="Proteomes" id="UP000287188"/>
    </source>
</evidence>
<reference evidence="2" key="1">
    <citation type="submission" date="2018-12" db="EMBL/GenBank/DDBJ databases">
        <title>Tengunoibacter tsumagoiensis gen. nov., sp. nov., Dictyobacter kobayashii sp. nov., D. alpinus sp. nov., and D. joshuensis sp. nov. and description of Dictyobacteraceae fam. nov. within the order Ktedonobacterales isolated from Tengu-no-mugimeshi.</title>
        <authorList>
            <person name="Wang C.M."/>
            <person name="Zheng Y."/>
            <person name="Sakai Y."/>
            <person name="Toyoda A."/>
            <person name="Minakuchi Y."/>
            <person name="Abe K."/>
            <person name="Yokota A."/>
            <person name="Yabe S."/>
        </authorList>
    </citation>
    <scope>NUCLEOTIDE SEQUENCE [LARGE SCALE GENOMIC DNA]</scope>
    <source>
        <strain evidence="2">Uno11</strain>
    </source>
</reference>
<keyword evidence="2" id="KW-1185">Reference proteome</keyword>
<dbReference type="AlphaFoldDB" id="A0A402AN82"/>
<comment type="caution">
    <text evidence="1">The sequence shown here is derived from an EMBL/GenBank/DDBJ whole genome shotgun (WGS) entry which is preliminary data.</text>
</comment>
<proteinExistence type="predicted"/>